<protein>
    <recommendedName>
        <fullName evidence="6">Actin-related protein 2/3 complex subunit 5</fullName>
    </recommendedName>
</protein>
<dbReference type="AlphaFoldDB" id="A0AAD9VAR9"/>
<dbReference type="GO" id="GO:0005885">
    <property type="term" value="C:Arp2/3 protein complex"/>
    <property type="evidence" value="ECO:0007669"/>
    <property type="project" value="InterPro"/>
</dbReference>
<comment type="similarity">
    <text evidence="2 6">Belongs to the ARPC5 family.</text>
</comment>
<proteinExistence type="inferred from homology"/>
<dbReference type="SUPFAM" id="SSF69103">
    <property type="entry name" value="Arp2/3 complex 16 kDa subunit ARPC5"/>
    <property type="match status" value="2"/>
</dbReference>
<dbReference type="InterPro" id="IPR006789">
    <property type="entry name" value="ARPC5"/>
</dbReference>
<keyword evidence="9" id="KW-1185">Reference proteome</keyword>
<sequence length="219" mass="24591">MAKSAQSTKFRGVDIDELDENKFQDEGEEDSGQSGPDEAEVNNLLLQYPCTDDCRLSVFIRFLTSLILKTGGKTNYCMRYSCQDWSRILFLFPLTYDPSFIEHFSLLRFTVGKELRKKNAEALKTVLTNAPIMSKNQANKDKAFALIMRVLTAVKATEIEKAVNTLDKNSQDVLMKYIYRGFAEPSDGSSAVLLTWHEKVLAAGGLGSIVRVLTDRKTV</sequence>
<dbReference type="InterPro" id="IPR036743">
    <property type="entry name" value="ARPC5_sf"/>
</dbReference>
<keyword evidence="4 6" id="KW-0206">Cytoskeleton</keyword>
<dbReference type="EMBL" id="JARQWQ010000015">
    <property type="protein sequence ID" value="KAK2567197.1"/>
    <property type="molecule type" value="Genomic_DNA"/>
</dbReference>
<evidence type="ECO:0000256" key="3">
    <source>
        <dbReference type="ARBA" id="ARBA00022490"/>
    </source>
</evidence>
<dbReference type="Gene3D" id="1.25.40.190">
    <property type="entry name" value="Actin-related protein 2/3 complex subunit 5"/>
    <property type="match status" value="1"/>
</dbReference>
<dbReference type="PANTHER" id="PTHR12644">
    <property type="entry name" value="ARP2/3 COMPLEX 16 KD SUBUNIT P16-ARC"/>
    <property type="match status" value="1"/>
</dbReference>
<dbReference type="GO" id="GO:0030833">
    <property type="term" value="P:regulation of actin filament polymerization"/>
    <property type="evidence" value="ECO:0007669"/>
    <property type="project" value="InterPro"/>
</dbReference>
<gene>
    <name evidence="8" type="ORF">P5673_009008</name>
</gene>
<evidence type="ECO:0000313" key="8">
    <source>
        <dbReference type="EMBL" id="KAK2567197.1"/>
    </source>
</evidence>
<reference evidence="8" key="1">
    <citation type="journal article" date="2023" name="G3 (Bethesda)">
        <title>Whole genome assembly and annotation of the endangered Caribbean coral Acropora cervicornis.</title>
        <authorList>
            <person name="Selwyn J.D."/>
            <person name="Vollmer S.V."/>
        </authorList>
    </citation>
    <scope>NUCLEOTIDE SEQUENCE</scope>
    <source>
        <strain evidence="8">K2</strain>
    </source>
</reference>
<name>A0AAD9VAR9_ACRCE</name>
<evidence type="ECO:0000256" key="7">
    <source>
        <dbReference type="SAM" id="MobiDB-lite"/>
    </source>
</evidence>
<organism evidence="8 9">
    <name type="scientific">Acropora cervicornis</name>
    <name type="common">Staghorn coral</name>
    <dbReference type="NCBI Taxonomy" id="6130"/>
    <lineage>
        <taxon>Eukaryota</taxon>
        <taxon>Metazoa</taxon>
        <taxon>Cnidaria</taxon>
        <taxon>Anthozoa</taxon>
        <taxon>Hexacorallia</taxon>
        <taxon>Scleractinia</taxon>
        <taxon>Astrocoeniina</taxon>
        <taxon>Acroporidae</taxon>
        <taxon>Acropora</taxon>
    </lineage>
</organism>
<evidence type="ECO:0000256" key="4">
    <source>
        <dbReference type="ARBA" id="ARBA00023212"/>
    </source>
</evidence>
<reference evidence="8" key="2">
    <citation type="journal article" date="2023" name="Science">
        <title>Genomic signatures of disease resistance in endangered staghorn corals.</title>
        <authorList>
            <person name="Vollmer S.V."/>
            <person name="Selwyn J.D."/>
            <person name="Despard B.A."/>
            <person name="Roesel C.L."/>
        </authorList>
    </citation>
    <scope>NUCLEOTIDE SEQUENCE</scope>
    <source>
        <strain evidence="8">K2</strain>
    </source>
</reference>
<dbReference type="GO" id="GO:0034314">
    <property type="term" value="P:Arp2/3 complex-mediated actin nucleation"/>
    <property type="evidence" value="ECO:0007669"/>
    <property type="project" value="InterPro"/>
</dbReference>
<comment type="caution">
    <text evidence="8">The sequence shown here is derived from an EMBL/GenBank/DDBJ whole genome shotgun (WGS) entry which is preliminary data.</text>
</comment>
<comment type="subcellular location">
    <subcellularLocation>
        <location evidence="1">Cytoplasm</location>
        <location evidence="1">Cytoskeleton</location>
    </subcellularLocation>
</comment>
<feature type="region of interest" description="Disordered" evidence="7">
    <location>
        <begin position="1"/>
        <end position="38"/>
    </location>
</feature>
<dbReference type="Proteomes" id="UP001249851">
    <property type="component" value="Unassembled WGS sequence"/>
</dbReference>
<evidence type="ECO:0000256" key="5">
    <source>
        <dbReference type="ARBA" id="ARBA00060329"/>
    </source>
</evidence>
<keyword evidence="3" id="KW-0963">Cytoplasm</keyword>
<comment type="function">
    <text evidence="5">Functions as a component of the Arp2/3 complex which is involved in regulation of actin polymerization and together with an activating nucleation-promoting factor (NPF) mediates the formation of branched actin networks.</text>
</comment>
<evidence type="ECO:0000256" key="1">
    <source>
        <dbReference type="ARBA" id="ARBA00004245"/>
    </source>
</evidence>
<comment type="function">
    <text evidence="6">Functions as component of the Arp2/3 complex which is involved in regulation of actin polymerization and together with an activating nucleation-promoting factor (NPF) mediates the formation of branched actin networks. Arp2/3 complex plays a critical role in the control of cell morphogenesis via the modulation of cell polarity development.</text>
</comment>
<evidence type="ECO:0000256" key="2">
    <source>
        <dbReference type="ARBA" id="ARBA00006084"/>
    </source>
</evidence>
<accession>A0AAD9VAR9</accession>
<dbReference type="Pfam" id="PF04699">
    <property type="entry name" value="P16-Arc"/>
    <property type="match status" value="1"/>
</dbReference>
<dbReference type="FunFam" id="1.25.40.190:FF:000003">
    <property type="entry name" value="Actin-related protein 2/3 complex subunit 5"/>
    <property type="match status" value="1"/>
</dbReference>
<evidence type="ECO:0000313" key="9">
    <source>
        <dbReference type="Proteomes" id="UP001249851"/>
    </source>
</evidence>
<evidence type="ECO:0000256" key="6">
    <source>
        <dbReference type="RuleBase" id="RU004301"/>
    </source>
</evidence>